<name>A0A9W7FV60_9STRA</name>
<dbReference type="EMBL" id="BRYA01000491">
    <property type="protein sequence ID" value="GMI19348.1"/>
    <property type="molecule type" value="Genomic_DNA"/>
</dbReference>
<feature type="coiled-coil region" evidence="1">
    <location>
        <begin position="978"/>
        <end position="1005"/>
    </location>
</feature>
<dbReference type="InterPro" id="IPR001680">
    <property type="entry name" value="WD40_rpt"/>
</dbReference>
<evidence type="ECO:0000256" key="1">
    <source>
        <dbReference type="SAM" id="Coils"/>
    </source>
</evidence>
<evidence type="ECO:0000256" key="2">
    <source>
        <dbReference type="SAM" id="MobiDB-lite"/>
    </source>
</evidence>
<dbReference type="InterPro" id="IPR052993">
    <property type="entry name" value="CFA-57"/>
</dbReference>
<feature type="coiled-coil region" evidence="1">
    <location>
        <begin position="1431"/>
        <end position="1465"/>
    </location>
</feature>
<dbReference type="InterPro" id="IPR015943">
    <property type="entry name" value="WD40/YVTN_repeat-like_dom_sf"/>
</dbReference>
<reference evidence="4" key="1">
    <citation type="journal article" date="2023" name="Commun. Biol.">
        <title>Genome analysis of Parmales, the sister group of diatoms, reveals the evolutionary specialization of diatoms from phago-mixotrophs to photoautotrophs.</title>
        <authorList>
            <person name="Ban H."/>
            <person name="Sato S."/>
            <person name="Yoshikawa S."/>
            <person name="Yamada K."/>
            <person name="Nakamura Y."/>
            <person name="Ichinomiya M."/>
            <person name="Sato N."/>
            <person name="Blanc-Mathieu R."/>
            <person name="Endo H."/>
            <person name="Kuwata A."/>
            <person name="Ogata H."/>
        </authorList>
    </citation>
    <scope>NUCLEOTIDE SEQUENCE [LARGE SCALE GENOMIC DNA]</scope>
</reference>
<dbReference type="InterPro" id="IPR036322">
    <property type="entry name" value="WD40_repeat_dom_sf"/>
</dbReference>
<gene>
    <name evidence="3" type="ORF">TrCOL_g7626</name>
</gene>
<feature type="compositionally biased region" description="Basic and acidic residues" evidence="2">
    <location>
        <begin position="1546"/>
        <end position="1557"/>
    </location>
</feature>
<feature type="coiled-coil region" evidence="1">
    <location>
        <begin position="1263"/>
        <end position="1318"/>
    </location>
</feature>
<keyword evidence="1" id="KW-0175">Coiled coil</keyword>
<comment type="caution">
    <text evidence="3">The sequence shown here is derived from an EMBL/GenBank/DDBJ whole genome shotgun (WGS) entry which is preliminary data.</text>
</comment>
<dbReference type="SUPFAM" id="SSF50978">
    <property type="entry name" value="WD40 repeat-like"/>
    <property type="match status" value="1"/>
</dbReference>
<dbReference type="Gene3D" id="2.130.10.10">
    <property type="entry name" value="YVTN repeat-like/Quinoprotein amine dehydrogenase"/>
    <property type="match status" value="2"/>
</dbReference>
<keyword evidence="4" id="KW-1185">Reference proteome</keyword>
<organism evidence="3 4">
    <name type="scientific">Triparma columacea</name>
    <dbReference type="NCBI Taxonomy" id="722753"/>
    <lineage>
        <taxon>Eukaryota</taxon>
        <taxon>Sar</taxon>
        <taxon>Stramenopiles</taxon>
        <taxon>Ochrophyta</taxon>
        <taxon>Bolidophyceae</taxon>
        <taxon>Parmales</taxon>
        <taxon>Triparmaceae</taxon>
        <taxon>Triparma</taxon>
    </lineage>
</organism>
<sequence length="1609" mass="176342">MSDGGSHNPQIISPYFAFGHSPYQMRETVWALTDHSFLTPTAAKIAINSGSLGGEVKFIPGLNAWREVTNCQISEDKHYFAVCVRGHLGDPSQLGLNVGPTPTQKARKLNNAAAKEEEGQEGQSFDGAVLIYKLPWMEHGDPNPDKQEVDRKNPEVQGNTAVVEASATVTVPKRVRAIPLYSHELEEEASDYFVSCAFSQDSKVLFIQSGAPDYTMYVYDWSRSKILASLSLQIEATAITVPLDPSKQRICTSGADHLCFWNIGVGARELKALNPVKGLEGALEGAAITDHKWLYDQERVVATSSTGKVIICNEMSVVQTFKNCHDGLPVNCVLAFDAGVTGAATVGDADDVSGFLTMGQGGLFCLFHYCAHGDNSYHKTPYTLSSRFRLESSMPGPPVDSSNFMDVMSLSLGPDIGDACLLFCSTPSGVITIDIGQLEAETDKDSFVVANSSNVVLADAPTMESMTTGEDNGVDGEVSMSGGSGVLEQPRKRIVKLQSTGGSVIPPPAQDEVETMPDFKSYRSFQYVSKRHAGRISGISAATRKCLVATCSDAASDSSVRIWNYKTRKLLLHQYFPGLQRPNSVSVHPSGNEVVVGFDDNVKIYHILASEMKQSHQINVKCMMHVYKKDSEGVIQDKLVMNQDSITSVQYSPDGGKFAVVTGKFAQVFATYGCTDSGVPSRITVLMGHAQAITALAWKSDGSGMYTTDAGGAVYEWMSNCANRVGETLISRVNISAVCTSYNGGVMIATGGGKKERMKEEIEEKQKAKEKALAMAGRTTMFNPQARQAIQESRKRSIMKKKQVNAMKKARTIGRMNNMLNSSRRIIKPSISKDKDAKVPGAGLMGWYPDISGPANTAGSAPDRIARILCTSRDDYDLSLRNYAFALSGKGDAYTYSWEEGAGVARVGGEGGGGGRKVMVEYCKPLSLHVGEVLDGVITRDGKWLFTVGKDGCILMSEIDKDAAKGLKDKVGNDPLNLHDEELALADLRLEAENKEKIREAEERRVEETTHLEIVMKTMKAESDKEIRRLEEEGRAVKASLERSISELREKVASHRDRALAEAAEVERKTESQIIRVEGKYESRLQVQVERYHRLKDTFDDLATAAVDERTALTSKLTAAVKGVREEWEKDRSSLLREHEELEAYASYVKDRYDEVLRGNDLLHDAEVTSIREEGKGEVDKLRGLVKKSQGETSMMQRQNKVLREAVEKRNLQLLAMKEEVAGEKIKAQGFREETNRLKERVGREKARADKWEVASGKTARQVVELEKVRKVLTSQVHELRAEMAPLEGALVRQRGRLKSLAGEYEKVTAHAAEVQKECEYKGKRIGSLSGTVRRQRGAVGDKDTALATVVTAVNSCLEEAGGEGDVKVMKARLKKAIAGYLLQSKSEAIRAGMEDREEKDRKGVELRRKLEGKVDKLEKSLRERVKGAGEDRYRRENEDLMVMLNEVREKEEKGRKVIERLKLELRNAKSGGGGGGETMKATAGRAVSRGGGFGGAAAILDSRRKLDELLLRSSVGGTGGEEKKDEGGSSLGSSGRGIGGSSRGGGREGAERKLREMLVGTENMLERERREKEELKILLEAYRGGVGGQGGEEEEEKGREEVEEEVKG</sequence>
<dbReference type="PANTHER" id="PTHR32215:SF0">
    <property type="entry name" value="CILIA- AND FLAGELLA-ASSOCIATED PROTEIN 57"/>
    <property type="match status" value="1"/>
</dbReference>
<dbReference type="SMART" id="SM00320">
    <property type="entry name" value="WD40"/>
    <property type="match status" value="6"/>
</dbReference>
<dbReference type="Proteomes" id="UP001165065">
    <property type="component" value="Unassembled WGS sequence"/>
</dbReference>
<evidence type="ECO:0000313" key="3">
    <source>
        <dbReference type="EMBL" id="GMI19348.1"/>
    </source>
</evidence>
<dbReference type="OrthoDB" id="190890at2759"/>
<dbReference type="SUPFAM" id="SSF82171">
    <property type="entry name" value="DPP6 N-terminal domain-like"/>
    <property type="match status" value="1"/>
</dbReference>
<dbReference type="PANTHER" id="PTHR32215">
    <property type="entry name" value="CILIA- AND FLAGELLA-ASSOCIATED PROTEIN 57"/>
    <property type="match status" value="1"/>
</dbReference>
<feature type="compositionally biased region" description="Basic and acidic residues" evidence="2">
    <location>
        <begin position="1597"/>
        <end position="1609"/>
    </location>
</feature>
<feature type="compositionally biased region" description="Gly residues" evidence="2">
    <location>
        <begin position="1535"/>
        <end position="1545"/>
    </location>
</feature>
<feature type="region of interest" description="Disordered" evidence="2">
    <location>
        <begin position="1515"/>
        <end position="1569"/>
    </location>
</feature>
<evidence type="ECO:0000313" key="4">
    <source>
        <dbReference type="Proteomes" id="UP001165065"/>
    </source>
</evidence>
<proteinExistence type="predicted"/>
<feature type="region of interest" description="Disordered" evidence="2">
    <location>
        <begin position="1582"/>
        <end position="1609"/>
    </location>
</feature>
<accession>A0A9W7FV60</accession>
<protein>
    <submittedName>
        <fullName evidence="3">Uncharacterized protein</fullName>
    </submittedName>
</protein>